<gene>
    <name evidence="1" type="ORF">BU14_0152s0002</name>
</gene>
<name>A0A1X6P8Z9_PORUM</name>
<protein>
    <submittedName>
        <fullName evidence="1">Uncharacterized protein</fullName>
    </submittedName>
</protein>
<organism evidence="1 2">
    <name type="scientific">Porphyra umbilicalis</name>
    <name type="common">Purple laver</name>
    <name type="synonym">Red alga</name>
    <dbReference type="NCBI Taxonomy" id="2786"/>
    <lineage>
        <taxon>Eukaryota</taxon>
        <taxon>Rhodophyta</taxon>
        <taxon>Bangiophyceae</taxon>
        <taxon>Bangiales</taxon>
        <taxon>Bangiaceae</taxon>
        <taxon>Porphyra</taxon>
    </lineage>
</organism>
<sequence length="253" mass="26495">MHGLALVPTDWRLSWPPPECCSAERAGVRSRRPPPPVAAMSSLFCFERRAAVCYVNVPGDNATMPTGARSFPGTTGLPFATPVAARRDAAQGALSAPPVYTHCVLPASPTFQAPAPWSIAPEPGSAGLYSPARAPFYGTAGHIVSELGTPSPYRHGEDAGPASSFATRRQSAMFLTAPVVASASFYGSFRGEADASRSAVGHQTALTDNRSSLDAPFGGLHDPYACPVTPVGDAARSYARRGPVVNKDNSRKQ</sequence>
<dbReference type="EMBL" id="KV918841">
    <property type="protein sequence ID" value="OSX77307.1"/>
    <property type="molecule type" value="Genomic_DNA"/>
</dbReference>
<proteinExistence type="predicted"/>
<dbReference type="Proteomes" id="UP000218209">
    <property type="component" value="Unassembled WGS sequence"/>
</dbReference>
<dbReference type="AlphaFoldDB" id="A0A1X6P8Z9"/>
<reference evidence="1 2" key="1">
    <citation type="submission" date="2017-03" db="EMBL/GenBank/DDBJ databases">
        <title>WGS assembly of Porphyra umbilicalis.</title>
        <authorList>
            <person name="Brawley S.H."/>
            <person name="Blouin N.A."/>
            <person name="Ficko-Blean E."/>
            <person name="Wheeler G.L."/>
            <person name="Lohr M."/>
            <person name="Goodson H.V."/>
            <person name="Jenkins J.W."/>
            <person name="Blaby-Haas C.E."/>
            <person name="Helliwell K.E."/>
            <person name="Chan C."/>
            <person name="Marriage T."/>
            <person name="Bhattacharya D."/>
            <person name="Klein A.S."/>
            <person name="Badis Y."/>
            <person name="Brodie J."/>
            <person name="Cao Y."/>
            <person name="Collen J."/>
            <person name="Dittami S.M."/>
            <person name="Gachon C.M."/>
            <person name="Green B.R."/>
            <person name="Karpowicz S."/>
            <person name="Kim J.W."/>
            <person name="Kudahl U."/>
            <person name="Lin S."/>
            <person name="Michel G."/>
            <person name="Mittag M."/>
            <person name="Olson B.J."/>
            <person name="Pangilinan J."/>
            <person name="Peng Y."/>
            <person name="Qiu H."/>
            <person name="Shu S."/>
            <person name="Singer J.T."/>
            <person name="Smith A.G."/>
            <person name="Sprecher B.N."/>
            <person name="Wagner V."/>
            <person name="Wang W."/>
            <person name="Wang Z.-Y."/>
            <person name="Yan J."/>
            <person name="Yarish C."/>
            <person name="Zoeuner-Riek S."/>
            <person name="Zhuang Y."/>
            <person name="Zou Y."/>
            <person name="Lindquist E.A."/>
            <person name="Grimwood J."/>
            <person name="Barry K."/>
            <person name="Rokhsar D.S."/>
            <person name="Schmutz J."/>
            <person name="Stiller J.W."/>
            <person name="Grossman A.R."/>
            <person name="Prochnik S.E."/>
        </authorList>
    </citation>
    <scope>NUCLEOTIDE SEQUENCE [LARGE SCALE GENOMIC DNA]</scope>
    <source>
        <strain evidence="1">4086291</strain>
    </source>
</reference>
<evidence type="ECO:0000313" key="1">
    <source>
        <dbReference type="EMBL" id="OSX77307.1"/>
    </source>
</evidence>
<evidence type="ECO:0000313" key="2">
    <source>
        <dbReference type="Proteomes" id="UP000218209"/>
    </source>
</evidence>
<accession>A0A1X6P8Z9</accession>
<keyword evidence="2" id="KW-1185">Reference proteome</keyword>